<sequence>MPRIARWCNWFVEFFDHSMRLRVGELGKRGAFWVRAAMVSYLMRLTPETLRELDLDALKERIGFRSPIIGVHVRHGDACETTERVGRCKGFADYVPAIRTLTEQYNTTRVYLATDSDTIITQSKSYAHEFEFVSNNFSRSALNPPKTACTLCKLIERRKDLWDPKSDTAHHLLISALIDLLLLSLQKVGSLVSSLPGCLDGGLDGTRGYSMSLKCAGGNTPSASSSNPDV</sequence>
<feature type="domain" description="Alpha-(1,6)-fucosyltransferase N- and catalytic" evidence="1">
    <location>
        <begin position="30"/>
        <end position="136"/>
    </location>
</feature>
<reference evidence="2 3" key="1">
    <citation type="journal article" date="2015" name="Genome Biol. Evol.">
        <title>Comparative Genomics of a Bacterivorous Green Alga Reveals Evolutionary Causalities and Consequences of Phago-Mixotrophic Mode of Nutrition.</title>
        <authorList>
            <person name="Burns J.A."/>
            <person name="Paasch A."/>
            <person name="Narechania A."/>
            <person name="Kim E."/>
        </authorList>
    </citation>
    <scope>NUCLEOTIDE SEQUENCE [LARGE SCALE GENOMIC DNA]</scope>
    <source>
        <strain evidence="2 3">PLY_AMNH</strain>
    </source>
</reference>
<gene>
    <name evidence="2" type="ORF">CYMTET_28390</name>
</gene>
<name>A0AAE0FNK9_9CHLO</name>
<proteinExistence type="predicted"/>
<dbReference type="EMBL" id="LGRX02015966">
    <property type="protein sequence ID" value="KAK3262770.1"/>
    <property type="molecule type" value="Genomic_DNA"/>
</dbReference>
<dbReference type="Proteomes" id="UP001190700">
    <property type="component" value="Unassembled WGS sequence"/>
</dbReference>
<dbReference type="InterPro" id="IPR045573">
    <property type="entry name" value="Fut8_N_cat"/>
</dbReference>
<accession>A0AAE0FNK9</accession>
<evidence type="ECO:0000259" key="1">
    <source>
        <dbReference type="Pfam" id="PF19745"/>
    </source>
</evidence>
<organism evidence="2 3">
    <name type="scientific">Cymbomonas tetramitiformis</name>
    <dbReference type="NCBI Taxonomy" id="36881"/>
    <lineage>
        <taxon>Eukaryota</taxon>
        <taxon>Viridiplantae</taxon>
        <taxon>Chlorophyta</taxon>
        <taxon>Pyramimonadophyceae</taxon>
        <taxon>Pyramimonadales</taxon>
        <taxon>Pyramimonadaceae</taxon>
        <taxon>Cymbomonas</taxon>
    </lineage>
</organism>
<dbReference type="GO" id="GO:0046921">
    <property type="term" value="F:alpha-(1-&gt;6)-fucosyltransferase activity"/>
    <property type="evidence" value="ECO:0007669"/>
    <property type="project" value="TreeGrafter"/>
</dbReference>
<dbReference type="Pfam" id="PF19745">
    <property type="entry name" value="FUT8_N_cat"/>
    <property type="match status" value="1"/>
</dbReference>
<protein>
    <recommendedName>
        <fullName evidence="1">Alpha-(1,6)-fucosyltransferase N- and catalytic domain-containing protein</fullName>
    </recommendedName>
</protein>
<dbReference type="PANTHER" id="PTHR13132:SF29">
    <property type="entry name" value="ALPHA-(1,6)-FUCOSYLTRANSFERASE"/>
    <property type="match status" value="1"/>
</dbReference>
<evidence type="ECO:0000313" key="2">
    <source>
        <dbReference type="EMBL" id="KAK3262770.1"/>
    </source>
</evidence>
<dbReference type="AlphaFoldDB" id="A0AAE0FNK9"/>
<keyword evidence="3" id="KW-1185">Reference proteome</keyword>
<evidence type="ECO:0000313" key="3">
    <source>
        <dbReference type="Proteomes" id="UP001190700"/>
    </source>
</evidence>
<comment type="caution">
    <text evidence="2">The sequence shown here is derived from an EMBL/GenBank/DDBJ whole genome shotgun (WGS) entry which is preliminary data.</text>
</comment>
<dbReference type="GO" id="GO:0006487">
    <property type="term" value="P:protein N-linked glycosylation"/>
    <property type="evidence" value="ECO:0007669"/>
    <property type="project" value="TreeGrafter"/>
</dbReference>
<dbReference type="Gene3D" id="3.40.50.11350">
    <property type="match status" value="1"/>
</dbReference>
<dbReference type="PANTHER" id="PTHR13132">
    <property type="entry name" value="ALPHA- 1,6 -FUCOSYLTRANSFERASE"/>
    <property type="match status" value="1"/>
</dbReference>